<evidence type="ECO:0000256" key="10">
    <source>
        <dbReference type="RuleBase" id="RU363075"/>
    </source>
</evidence>
<dbReference type="GO" id="GO:0005789">
    <property type="term" value="C:endoplasmic reticulum membrane"/>
    <property type="evidence" value="ECO:0007669"/>
    <property type="project" value="UniProtKB-SubCell"/>
</dbReference>
<protein>
    <recommendedName>
        <fullName evidence="10">Mannosyltransferase</fullName>
        <ecNumber evidence="10">2.4.1.-</ecNumber>
    </recommendedName>
</protein>
<sequence length="602" mass="68205">MNESESKPLQWWTTYWIPLHIGIRIWLANRMPIMDCDEVYNYWEPLHFLLYGSGFQTWEYANQFALRTYSYLMPMLGLAKVYQALIPYLPAWCWPLLSDQMAVVLSEQQDPTNNSNKVALFLLLRSTLAASMAVAEVLFCRSIITSTTTTTTTTTTARPSATTTSIGETVGIVTSGLLLTSAGMSHASGALLPSSTLTFLWLLGATAFLQQQHLFFVTVAVLATLAIGWPFGVLMFVPIGVAILVRERNNLTKFISKIVLITAVIQATVMLIDYQQYQKLVSPVWNILIYNTKAGGDELYGVEPWTYYIKNLLLNFNYVLIGVTGVLPLFVLKQDRRMQQLLILLLPMYAWLLVVAPRPHKEERFLFPIYPCICLGAAMSTVTIVDGLLSWWHSSPQQASLKRRRTRLLWIQLLLWTPSAILSLSRATALAKYYTAPLTVYSKLQSDPDIVDALVCTCGEWYRFPSSFYLPSTIDSFGFVQSSFEGQLPQFFTVDGSGPRSPNQFNDKNLPEYGSYVSLDDCDYLIDLWTSDCRENDFIWKPIAQDSFLDAERTSTLHRTLYLPFLHEQAETQGGTTIHLRVTFRSQCFMRCLQLAATGFNN</sequence>
<feature type="transmembrane region" description="Helical" evidence="10">
    <location>
        <begin position="81"/>
        <end position="98"/>
    </location>
</feature>
<evidence type="ECO:0000256" key="5">
    <source>
        <dbReference type="ARBA" id="ARBA00022679"/>
    </source>
</evidence>
<evidence type="ECO:0000313" key="11">
    <source>
        <dbReference type="EMBL" id="CAJ1957975.1"/>
    </source>
</evidence>
<evidence type="ECO:0000256" key="9">
    <source>
        <dbReference type="ARBA" id="ARBA00023136"/>
    </source>
</evidence>
<feature type="transmembrane region" description="Helical" evidence="10">
    <location>
        <begin position="365"/>
        <end position="392"/>
    </location>
</feature>
<feature type="transmembrane region" description="Helical" evidence="10">
    <location>
        <begin position="215"/>
        <end position="245"/>
    </location>
</feature>
<evidence type="ECO:0000256" key="4">
    <source>
        <dbReference type="ARBA" id="ARBA00022676"/>
    </source>
</evidence>
<comment type="caution">
    <text evidence="11">The sequence shown here is derived from an EMBL/GenBank/DDBJ whole genome shotgun (WGS) entry which is preliminary data.</text>
</comment>
<comment type="similarity">
    <text evidence="3 10">Belongs to the glycosyltransferase 22 family.</text>
</comment>
<dbReference type="AlphaFoldDB" id="A0AAD2FZF9"/>
<dbReference type="EMBL" id="CAKOGP040001958">
    <property type="protein sequence ID" value="CAJ1957975.1"/>
    <property type="molecule type" value="Genomic_DNA"/>
</dbReference>
<keyword evidence="12" id="KW-1185">Reference proteome</keyword>
<organism evidence="11 12">
    <name type="scientific">Cylindrotheca closterium</name>
    <dbReference type="NCBI Taxonomy" id="2856"/>
    <lineage>
        <taxon>Eukaryota</taxon>
        <taxon>Sar</taxon>
        <taxon>Stramenopiles</taxon>
        <taxon>Ochrophyta</taxon>
        <taxon>Bacillariophyta</taxon>
        <taxon>Bacillariophyceae</taxon>
        <taxon>Bacillariophycidae</taxon>
        <taxon>Bacillariales</taxon>
        <taxon>Bacillariaceae</taxon>
        <taxon>Cylindrotheca</taxon>
    </lineage>
</organism>
<evidence type="ECO:0000256" key="7">
    <source>
        <dbReference type="ARBA" id="ARBA00022824"/>
    </source>
</evidence>
<feature type="transmembrane region" description="Helical" evidence="10">
    <location>
        <begin position="341"/>
        <end position="359"/>
    </location>
</feature>
<dbReference type="PANTHER" id="PTHR22760">
    <property type="entry name" value="GLYCOSYLTRANSFERASE"/>
    <property type="match status" value="1"/>
</dbReference>
<comment type="subcellular location">
    <subcellularLocation>
        <location evidence="1 10">Endoplasmic reticulum membrane</location>
        <topology evidence="1 10">Multi-pass membrane protein</topology>
    </subcellularLocation>
</comment>
<evidence type="ECO:0000256" key="2">
    <source>
        <dbReference type="ARBA" id="ARBA00004922"/>
    </source>
</evidence>
<evidence type="ECO:0000256" key="8">
    <source>
        <dbReference type="ARBA" id="ARBA00022989"/>
    </source>
</evidence>
<keyword evidence="9 10" id="KW-0472">Membrane</keyword>
<keyword evidence="7 10" id="KW-0256">Endoplasmic reticulum</keyword>
<comment type="pathway">
    <text evidence="2">Protein modification; protein glycosylation.</text>
</comment>
<evidence type="ECO:0000256" key="6">
    <source>
        <dbReference type="ARBA" id="ARBA00022692"/>
    </source>
</evidence>
<feature type="transmembrane region" description="Helical" evidence="10">
    <location>
        <begin position="254"/>
        <end position="272"/>
    </location>
</feature>
<reference evidence="11" key="1">
    <citation type="submission" date="2023-08" db="EMBL/GenBank/DDBJ databases">
        <authorList>
            <person name="Audoor S."/>
            <person name="Bilcke G."/>
        </authorList>
    </citation>
    <scope>NUCLEOTIDE SEQUENCE</scope>
</reference>
<keyword evidence="5" id="KW-0808">Transferase</keyword>
<keyword evidence="4 10" id="KW-0328">Glycosyltransferase</keyword>
<feature type="transmembrane region" description="Helical" evidence="10">
    <location>
        <begin position="312"/>
        <end position="332"/>
    </location>
</feature>
<dbReference type="GO" id="GO:0000026">
    <property type="term" value="F:alpha-1,2-mannosyltransferase activity"/>
    <property type="evidence" value="ECO:0007669"/>
    <property type="project" value="TreeGrafter"/>
</dbReference>
<dbReference type="EC" id="2.4.1.-" evidence="10"/>
<feature type="transmembrane region" description="Helical" evidence="10">
    <location>
        <begin position="190"/>
        <end position="209"/>
    </location>
</feature>
<evidence type="ECO:0000313" key="12">
    <source>
        <dbReference type="Proteomes" id="UP001295423"/>
    </source>
</evidence>
<keyword evidence="8 10" id="KW-1133">Transmembrane helix</keyword>
<accession>A0AAD2FZF9</accession>
<dbReference type="PANTHER" id="PTHR22760:SF2">
    <property type="entry name" value="ALPHA-1,2-MANNOSYLTRANSFERASE ALG9"/>
    <property type="match status" value="1"/>
</dbReference>
<dbReference type="GO" id="GO:0006487">
    <property type="term" value="P:protein N-linked glycosylation"/>
    <property type="evidence" value="ECO:0007669"/>
    <property type="project" value="TreeGrafter"/>
</dbReference>
<gene>
    <name evidence="11" type="ORF">CYCCA115_LOCUS16970</name>
</gene>
<dbReference type="Proteomes" id="UP001295423">
    <property type="component" value="Unassembled WGS sequence"/>
</dbReference>
<name>A0AAD2FZF9_9STRA</name>
<feature type="transmembrane region" description="Helical" evidence="10">
    <location>
        <begin position="413"/>
        <end position="434"/>
    </location>
</feature>
<evidence type="ECO:0000256" key="3">
    <source>
        <dbReference type="ARBA" id="ARBA00007063"/>
    </source>
</evidence>
<dbReference type="InterPro" id="IPR005599">
    <property type="entry name" value="GPI_mannosylTrfase"/>
</dbReference>
<keyword evidence="6 10" id="KW-0812">Transmembrane</keyword>
<dbReference type="Pfam" id="PF03901">
    <property type="entry name" value="Glyco_transf_22"/>
    <property type="match status" value="1"/>
</dbReference>
<proteinExistence type="inferred from homology"/>
<feature type="transmembrane region" description="Helical" evidence="10">
    <location>
        <begin position="118"/>
        <end position="139"/>
    </location>
</feature>
<evidence type="ECO:0000256" key="1">
    <source>
        <dbReference type="ARBA" id="ARBA00004477"/>
    </source>
</evidence>